<dbReference type="Proteomes" id="UP000323930">
    <property type="component" value="Unassembled WGS sequence"/>
</dbReference>
<name>A0A5D0HU91_9FLAO</name>
<dbReference type="InterPro" id="IPR008928">
    <property type="entry name" value="6-hairpin_glycosidase_sf"/>
</dbReference>
<accession>A0A5D0HU91</accession>
<dbReference type="EMBL" id="VSDQ01000679">
    <property type="protein sequence ID" value="TYA74039.1"/>
    <property type="molecule type" value="Genomic_DNA"/>
</dbReference>
<proteinExistence type="predicted"/>
<keyword evidence="4" id="KW-1185">Reference proteome</keyword>
<protein>
    <recommendedName>
        <fullName evidence="5">Glycoside hydrolase family 127 protein</fullName>
    </recommendedName>
</protein>
<dbReference type="SUPFAM" id="SSF48208">
    <property type="entry name" value="Six-hairpin glycosidases"/>
    <property type="match status" value="1"/>
</dbReference>
<gene>
    <name evidence="3" type="ORF">FUA24_11880</name>
</gene>
<dbReference type="GO" id="GO:0005975">
    <property type="term" value="P:carbohydrate metabolic process"/>
    <property type="evidence" value="ECO:0007669"/>
    <property type="project" value="InterPro"/>
</dbReference>
<dbReference type="AlphaFoldDB" id="A0A5D0HU91"/>
<dbReference type="Pfam" id="PF20736">
    <property type="entry name" value="Glyco_hydro127M"/>
    <property type="match status" value="1"/>
</dbReference>
<dbReference type="PROSITE" id="PS51257">
    <property type="entry name" value="PROKAR_LIPOPROTEIN"/>
    <property type="match status" value="1"/>
</dbReference>
<dbReference type="OrthoDB" id="9757939at2"/>
<dbReference type="PANTHER" id="PTHR43465">
    <property type="entry name" value="DUF1680 DOMAIN PROTEIN (AFU_ORTHOLOGUE AFUA_1G08910)"/>
    <property type="match status" value="1"/>
</dbReference>
<evidence type="ECO:0000259" key="1">
    <source>
        <dbReference type="Pfam" id="PF07944"/>
    </source>
</evidence>
<evidence type="ECO:0000313" key="3">
    <source>
        <dbReference type="EMBL" id="TYA74039.1"/>
    </source>
</evidence>
<dbReference type="InterPro" id="IPR012878">
    <property type="entry name" value="Beta-AFase-like_GH127_cat"/>
</dbReference>
<dbReference type="InterPro" id="IPR049046">
    <property type="entry name" value="Beta-AFase-like_GH127_middle"/>
</dbReference>
<comment type="caution">
    <text evidence="3">The sequence shown here is derived from an EMBL/GenBank/DDBJ whole genome shotgun (WGS) entry which is preliminary data.</text>
</comment>
<evidence type="ECO:0000313" key="4">
    <source>
        <dbReference type="Proteomes" id="UP000323930"/>
    </source>
</evidence>
<reference evidence="3 4" key="1">
    <citation type="submission" date="2019-08" db="EMBL/GenBank/DDBJ databases">
        <title>Seonamhaeicola sediminis sp. nov., isolated from marine sediment.</title>
        <authorList>
            <person name="Cao W.R."/>
        </authorList>
    </citation>
    <scope>NUCLEOTIDE SEQUENCE [LARGE SCALE GENOMIC DNA]</scope>
    <source>
        <strain evidence="3 4">B011</strain>
    </source>
</reference>
<sequence>MHRIYLTMIILTLMSCKEQEKNSQGENFTNNVNKVAITLIDDSEKLRFFNNPKQPIQPKFEQFPTGSVKPKGWILDMMTQDLQNGVVGALDELYPGIKSDDIYNTARRGGMEDIPEMGDLVLTGAAWETSIMWWNSETIGNWWDGFVRHAFLTNNTDAIAQSHQIIDNLLKSQDEDGYIGIYKPNLRYQHKGSNGELWAQTTAFRTMLAYHEFTQNPEVLTAVEKAMKLTMKRYGWDANHPFFLKNAFGGVTHGLMLTDVCETLYRITGNKAYQNYATYLYKAFSTYSINRSFNDLRYPFLMEKDSLFQGHGVHTYEHIRTMVNAYYNTGYPELQEAYNNMLSKLEPCLLPSGAGHGNEWILQMEAHPEHTGAEYCTMLELRNSYGSLIQKTGDVAFADAAEKLTYNAMLGFRNKEGTAITYGKTDNCHVLDGHHHEHDEKRPDPRYKYSPTHSEPAVCCVPNYGRNFTYFLEQMWMKTNTGVAAIMYGPSELATSINGSKVAITQITNYPLSNEVTFRFKMETAKAFTFSFRKPEWTTHIISSQEFDDLGNGFYAITKTWQDGDTLTLTFENKLEFKEARNKDLYLQHGPLVYAYEIPHREETIKSYEGTHFKDYYCFPLADDFKSLQILKDSTFRKIEDKTATNFYESNVYLKGALFNSTTKKEEPVTLIPMGKTVLRKVTFQKK</sequence>
<organism evidence="3 4">
    <name type="scientific">Seonamhaeicola marinus</name>
    <dbReference type="NCBI Taxonomy" id="1912246"/>
    <lineage>
        <taxon>Bacteria</taxon>
        <taxon>Pseudomonadati</taxon>
        <taxon>Bacteroidota</taxon>
        <taxon>Flavobacteriia</taxon>
        <taxon>Flavobacteriales</taxon>
        <taxon>Flavobacteriaceae</taxon>
    </lineage>
</organism>
<feature type="domain" description="Non-reducing end beta-L-arabinofuranosidase-like GH127 catalytic" evidence="1">
    <location>
        <begin position="126"/>
        <end position="471"/>
    </location>
</feature>
<evidence type="ECO:0000259" key="2">
    <source>
        <dbReference type="Pfam" id="PF20736"/>
    </source>
</evidence>
<evidence type="ECO:0008006" key="5">
    <source>
        <dbReference type="Google" id="ProtNLM"/>
    </source>
</evidence>
<dbReference type="Pfam" id="PF07944">
    <property type="entry name" value="Beta-AFase-like_GH127_cat"/>
    <property type="match status" value="1"/>
</dbReference>
<feature type="domain" description="Non-reducing end beta-L-arabinofuranosidase-like GH127 middle" evidence="2">
    <location>
        <begin position="483"/>
        <end position="571"/>
    </location>
</feature>
<dbReference type="PANTHER" id="PTHR43465:SF2">
    <property type="entry name" value="DUF1680 DOMAIN PROTEIN (AFU_ORTHOLOGUE AFUA_1G08910)"/>
    <property type="match status" value="1"/>
</dbReference>
<dbReference type="InterPro" id="IPR049174">
    <property type="entry name" value="Beta-AFase-like"/>
</dbReference>